<feature type="transmembrane region" description="Helical" evidence="6">
    <location>
        <begin position="781"/>
        <end position="801"/>
    </location>
</feature>
<dbReference type="Pfam" id="PF02687">
    <property type="entry name" value="FtsX"/>
    <property type="match status" value="2"/>
</dbReference>
<reference evidence="9 10" key="1">
    <citation type="submission" date="2018-06" db="EMBL/GenBank/DDBJ databases">
        <title>Genomic Encyclopedia of Archaeal and Bacterial Type Strains, Phase II (KMG-II): from individual species to whole genera.</title>
        <authorList>
            <person name="Goeker M."/>
        </authorList>
    </citation>
    <scope>NUCLEOTIDE SEQUENCE [LARGE SCALE GENOMIC DNA]</scope>
    <source>
        <strain evidence="9 10">DSM 27372</strain>
    </source>
</reference>
<feature type="transmembrane region" description="Helical" evidence="6">
    <location>
        <begin position="398"/>
        <end position="421"/>
    </location>
</feature>
<gene>
    <name evidence="9" type="ORF">B0O44_103382</name>
</gene>
<dbReference type="InterPro" id="IPR050250">
    <property type="entry name" value="Macrolide_Exporter_MacB"/>
</dbReference>
<evidence type="ECO:0000256" key="6">
    <source>
        <dbReference type="SAM" id="Phobius"/>
    </source>
</evidence>
<comment type="caution">
    <text evidence="9">The sequence shown here is derived from an EMBL/GenBank/DDBJ whole genome shotgun (WGS) entry which is preliminary data.</text>
</comment>
<accession>A0A318UF04</accession>
<evidence type="ECO:0000256" key="1">
    <source>
        <dbReference type="ARBA" id="ARBA00004651"/>
    </source>
</evidence>
<feature type="transmembrane region" description="Helical" evidence="6">
    <location>
        <begin position="741"/>
        <end position="761"/>
    </location>
</feature>
<keyword evidence="10" id="KW-1185">Reference proteome</keyword>
<keyword evidence="3 6" id="KW-0812">Transmembrane</keyword>
<evidence type="ECO:0000256" key="2">
    <source>
        <dbReference type="ARBA" id="ARBA00022475"/>
    </source>
</evidence>
<proteinExistence type="predicted"/>
<dbReference type="RefSeq" id="WP_245943636.1">
    <property type="nucleotide sequence ID" value="NZ_QKLU01000003.1"/>
</dbReference>
<evidence type="ECO:0000259" key="8">
    <source>
        <dbReference type="Pfam" id="PF12704"/>
    </source>
</evidence>
<feature type="transmembrane region" description="Helical" evidence="6">
    <location>
        <begin position="309"/>
        <end position="331"/>
    </location>
</feature>
<feature type="domain" description="ABC3 transporter permease C-terminal" evidence="7">
    <location>
        <begin position="700"/>
        <end position="807"/>
    </location>
</feature>
<sequence length="818" mass="92496">MHQKRIFLYWHILGRDKQKCTDMFRLNLKIVLRNLWKNKGYTLINVFGLSVGMASCILIFMFIRYQLNFDKGYKNDDRIYRFVTDWTYNSYQDYSQGVPVPLPAAVRNEFTGLDKVAGIVRAGGLILIKDTNGVNRIKTYQNVYFTEPGFFDIFKISWLSGNPEKDLSGPGTVALSESTAKKFFGGTQQAMGKSMQYGGKMALKVIGVFKDQPLQSSFPLEVVISFQSYAHKDNKEWDAVSSSMQCYVLFSEALKPEDFKGQLDRFNDKYYRQQHLPGNQRNAFQALKDIHFNTRYGNFAEFSMTKKEIYVLGLIGLFLILTACINFINLATAQAINRSKEVGVRKVMGSKRQQLIGYFLTETMAITICSLLFAGMMAELALPYLQNLLGIRLGEDLFTAPAALLFMVLLALFVGFMAGFYPALVMSGFSPALAIKNKVVVNKSGLSLRKVLVVFQFSMTIILLICTLVVMKQMDYVRKRPLGFNSDAVVMVNVPSGGGYEGKHASFKERLSRIAGVNGLSFCSTPPLSGDMNTTAFKLNGLENKDFEVRISRVDENYFKLFDLKIITGKVFAKSDSLNGYVVNETFLKKIYIDDPQKALGKIVEQNGHAAPIVGVVKDFNDLSLQENISPMILCNGKDFYYTIAVKLDSKQILPAMKEIETLWNNTFPDDVYYSWFVNDGFARYYKSERLMGTMFRLSATLVICISFIGLFGLISFVATQRTREVAIRKVLGASTYQVMRLLNSAFLLMVFMANLLAWPLAYIFVSRWLSGFAYHIELSVWPFVFAMLLSMLITLITVSIRSYRAAIANTVDALKYE</sequence>
<evidence type="ECO:0000256" key="4">
    <source>
        <dbReference type="ARBA" id="ARBA00022989"/>
    </source>
</evidence>
<keyword evidence="5 6" id="KW-0472">Membrane</keyword>
<feature type="transmembrane region" description="Helical" evidence="6">
    <location>
        <begin position="698"/>
        <end position="720"/>
    </location>
</feature>
<dbReference type="AlphaFoldDB" id="A0A318UF04"/>
<dbReference type="InterPro" id="IPR025857">
    <property type="entry name" value="MacB_PCD"/>
</dbReference>
<evidence type="ECO:0000256" key="3">
    <source>
        <dbReference type="ARBA" id="ARBA00022692"/>
    </source>
</evidence>
<dbReference type="Proteomes" id="UP000248198">
    <property type="component" value="Unassembled WGS sequence"/>
</dbReference>
<keyword evidence="2" id="KW-1003">Cell membrane</keyword>
<dbReference type="Pfam" id="PF12704">
    <property type="entry name" value="MacB_PCD"/>
    <property type="match status" value="2"/>
</dbReference>
<feature type="domain" description="ABC3 transporter permease C-terminal" evidence="7">
    <location>
        <begin position="314"/>
        <end position="430"/>
    </location>
</feature>
<dbReference type="PANTHER" id="PTHR30572">
    <property type="entry name" value="MEMBRANE COMPONENT OF TRANSPORTER-RELATED"/>
    <property type="match status" value="1"/>
</dbReference>
<evidence type="ECO:0000313" key="10">
    <source>
        <dbReference type="Proteomes" id="UP000248198"/>
    </source>
</evidence>
<dbReference type="GO" id="GO:0005886">
    <property type="term" value="C:plasma membrane"/>
    <property type="evidence" value="ECO:0007669"/>
    <property type="project" value="UniProtKB-SubCell"/>
</dbReference>
<feature type="transmembrane region" description="Helical" evidence="6">
    <location>
        <begin position="355"/>
        <end position="378"/>
    </location>
</feature>
<feature type="domain" description="MacB-like periplasmic core" evidence="8">
    <location>
        <begin position="465"/>
        <end position="652"/>
    </location>
</feature>
<protein>
    <submittedName>
        <fullName evidence="9">ABC-type lipoprotein release transport system permease subunit</fullName>
    </submittedName>
</protein>
<feature type="transmembrane region" description="Helical" evidence="6">
    <location>
        <begin position="451"/>
        <end position="471"/>
    </location>
</feature>
<name>A0A318UF04_9SPHI</name>
<feature type="transmembrane region" description="Helical" evidence="6">
    <location>
        <begin position="43"/>
        <end position="63"/>
    </location>
</feature>
<feature type="domain" description="MacB-like periplasmic core" evidence="8">
    <location>
        <begin position="42"/>
        <end position="264"/>
    </location>
</feature>
<dbReference type="EMBL" id="QKLU01000003">
    <property type="protein sequence ID" value="PYF74936.1"/>
    <property type="molecule type" value="Genomic_DNA"/>
</dbReference>
<evidence type="ECO:0000259" key="7">
    <source>
        <dbReference type="Pfam" id="PF02687"/>
    </source>
</evidence>
<keyword evidence="4 6" id="KW-1133">Transmembrane helix</keyword>
<dbReference type="InterPro" id="IPR003838">
    <property type="entry name" value="ABC3_permease_C"/>
</dbReference>
<keyword evidence="9" id="KW-0449">Lipoprotein</keyword>
<organism evidence="9 10">
    <name type="scientific">Pedobacter nutrimenti</name>
    <dbReference type="NCBI Taxonomy" id="1241337"/>
    <lineage>
        <taxon>Bacteria</taxon>
        <taxon>Pseudomonadati</taxon>
        <taxon>Bacteroidota</taxon>
        <taxon>Sphingobacteriia</taxon>
        <taxon>Sphingobacteriales</taxon>
        <taxon>Sphingobacteriaceae</taxon>
        <taxon>Pedobacter</taxon>
    </lineage>
</organism>
<comment type="subcellular location">
    <subcellularLocation>
        <location evidence="1">Cell membrane</location>
        <topology evidence="1">Multi-pass membrane protein</topology>
    </subcellularLocation>
</comment>
<evidence type="ECO:0000256" key="5">
    <source>
        <dbReference type="ARBA" id="ARBA00023136"/>
    </source>
</evidence>
<evidence type="ECO:0000313" key="9">
    <source>
        <dbReference type="EMBL" id="PYF74936.1"/>
    </source>
</evidence>
<dbReference type="PANTHER" id="PTHR30572:SF18">
    <property type="entry name" value="ABC-TYPE MACROLIDE FAMILY EXPORT SYSTEM PERMEASE COMPONENT 2"/>
    <property type="match status" value="1"/>
</dbReference>
<dbReference type="GO" id="GO:0022857">
    <property type="term" value="F:transmembrane transporter activity"/>
    <property type="evidence" value="ECO:0007669"/>
    <property type="project" value="TreeGrafter"/>
</dbReference>